<feature type="domain" description="FYVE-type" evidence="7">
    <location>
        <begin position="15"/>
        <end position="76"/>
    </location>
</feature>
<dbReference type="InterPro" id="IPR001841">
    <property type="entry name" value="Znf_RING"/>
</dbReference>
<dbReference type="CDD" id="cd00065">
    <property type="entry name" value="FYVE_like_SF"/>
    <property type="match status" value="1"/>
</dbReference>
<evidence type="ECO:0000313" key="8">
    <source>
        <dbReference type="EMBL" id="TFL02529.1"/>
    </source>
</evidence>
<feature type="domain" description="RING-type" evidence="6">
    <location>
        <begin position="391"/>
        <end position="430"/>
    </location>
</feature>
<feature type="compositionally biased region" description="Pro residues" evidence="5">
    <location>
        <begin position="187"/>
        <end position="200"/>
    </location>
</feature>
<dbReference type="SUPFAM" id="SSF57903">
    <property type="entry name" value="FYVE/PHD zinc finger"/>
    <property type="match status" value="1"/>
</dbReference>
<dbReference type="PANTHER" id="PTHR14879">
    <property type="entry name" value="CASPASE REGULATOR, RING FINGER DOMAIN-CONTAINING"/>
    <property type="match status" value="1"/>
</dbReference>
<organism evidence="8 9">
    <name type="scientific">Pterulicium gracile</name>
    <dbReference type="NCBI Taxonomy" id="1884261"/>
    <lineage>
        <taxon>Eukaryota</taxon>
        <taxon>Fungi</taxon>
        <taxon>Dikarya</taxon>
        <taxon>Basidiomycota</taxon>
        <taxon>Agaricomycotina</taxon>
        <taxon>Agaricomycetes</taxon>
        <taxon>Agaricomycetidae</taxon>
        <taxon>Agaricales</taxon>
        <taxon>Pleurotineae</taxon>
        <taxon>Pterulaceae</taxon>
        <taxon>Pterulicium</taxon>
    </lineage>
</organism>
<dbReference type="Gene3D" id="3.30.40.10">
    <property type="entry name" value="Zinc/RING finger domain, C3HC4 (zinc finger)"/>
    <property type="match status" value="2"/>
</dbReference>
<dbReference type="InterPro" id="IPR051728">
    <property type="entry name" value="RING-FYVE_E3_ubiquitin-ligase"/>
</dbReference>
<dbReference type="PRINTS" id="PR01217">
    <property type="entry name" value="PRICHEXTENSN"/>
</dbReference>
<evidence type="ECO:0000256" key="5">
    <source>
        <dbReference type="SAM" id="MobiDB-lite"/>
    </source>
</evidence>
<dbReference type="InterPro" id="IPR013083">
    <property type="entry name" value="Znf_RING/FYVE/PHD"/>
</dbReference>
<evidence type="ECO:0000256" key="4">
    <source>
        <dbReference type="PROSITE-ProRule" id="PRU00175"/>
    </source>
</evidence>
<evidence type="ECO:0000259" key="7">
    <source>
        <dbReference type="PROSITE" id="PS50178"/>
    </source>
</evidence>
<dbReference type="AlphaFoldDB" id="A0A5C3QQF4"/>
<dbReference type="OrthoDB" id="3045089at2759"/>
<feature type="compositionally biased region" description="Polar residues" evidence="5">
    <location>
        <begin position="219"/>
        <end position="230"/>
    </location>
</feature>
<dbReference type="InterPro" id="IPR017455">
    <property type="entry name" value="Znf_FYVE-rel"/>
</dbReference>
<gene>
    <name evidence="8" type="ORF">BDV98DRAFT_612107</name>
</gene>
<evidence type="ECO:0000256" key="2">
    <source>
        <dbReference type="ARBA" id="ARBA00022771"/>
    </source>
</evidence>
<proteinExistence type="predicted"/>
<reference evidence="8 9" key="1">
    <citation type="journal article" date="2019" name="Nat. Ecol. Evol.">
        <title>Megaphylogeny resolves global patterns of mushroom evolution.</title>
        <authorList>
            <person name="Varga T."/>
            <person name="Krizsan K."/>
            <person name="Foldi C."/>
            <person name="Dima B."/>
            <person name="Sanchez-Garcia M."/>
            <person name="Sanchez-Ramirez S."/>
            <person name="Szollosi G.J."/>
            <person name="Szarkandi J.G."/>
            <person name="Papp V."/>
            <person name="Albert L."/>
            <person name="Andreopoulos W."/>
            <person name="Angelini C."/>
            <person name="Antonin V."/>
            <person name="Barry K.W."/>
            <person name="Bougher N.L."/>
            <person name="Buchanan P."/>
            <person name="Buyck B."/>
            <person name="Bense V."/>
            <person name="Catcheside P."/>
            <person name="Chovatia M."/>
            <person name="Cooper J."/>
            <person name="Damon W."/>
            <person name="Desjardin D."/>
            <person name="Finy P."/>
            <person name="Geml J."/>
            <person name="Haridas S."/>
            <person name="Hughes K."/>
            <person name="Justo A."/>
            <person name="Karasinski D."/>
            <person name="Kautmanova I."/>
            <person name="Kiss B."/>
            <person name="Kocsube S."/>
            <person name="Kotiranta H."/>
            <person name="LaButti K.M."/>
            <person name="Lechner B.E."/>
            <person name="Liimatainen K."/>
            <person name="Lipzen A."/>
            <person name="Lukacs Z."/>
            <person name="Mihaltcheva S."/>
            <person name="Morgado L.N."/>
            <person name="Niskanen T."/>
            <person name="Noordeloos M.E."/>
            <person name="Ohm R.A."/>
            <person name="Ortiz-Santana B."/>
            <person name="Ovrebo C."/>
            <person name="Racz N."/>
            <person name="Riley R."/>
            <person name="Savchenko A."/>
            <person name="Shiryaev A."/>
            <person name="Soop K."/>
            <person name="Spirin V."/>
            <person name="Szebenyi C."/>
            <person name="Tomsovsky M."/>
            <person name="Tulloss R.E."/>
            <person name="Uehling J."/>
            <person name="Grigoriev I.V."/>
            <person name="Vagvolgyi C."/>
            <person name="Papp T."/>
            <person name="Martin F.M."/>
            <person name="Miettinen O."/>
            <person name="Hibbett D.S."/>
            <person name="Nagy L.G."/>
        </authorList>
    </citation>
    <scope>NUCLEOTIDE SEQUENCE [LARGE SCALE GENOMIC DNA]</scope>
    <source>
        <strain evidence="8 9">CBS 309.79</strain>
    </source>
</reference>
<feature type="region of interest" description="Disordered" evidence="5">
    <location>
        <begin position="289"/>
        <end position="381"/>
    </location>
</feature>
<dbReference type="GO" id="GO:0008270">
    <property type="term" value="F:zinc ion binding"/>
    <property type="evidence" value="ECO:0007669"/>
    <property type="project" value="UniProtKB-KW"/>
</dbReference>
<dbReference type="PANTHER" id="PTHR14879:SF5">
    <property type="entry name" value="RING-TYPE DOMAIN-CONTAINING PROTEIN"/>
    <property type="match status" value="1"/>
</dbReference>
<dbReference type="PROSITE" id="PS50178">
    <property type="entry name" value="ZF_FYVE"/>
    <property type="match status" value="1"/>
</dbReference>
<keyword evidence="2 4" id="KW-0863">Zinc-finger</keyword>
<keyword evidence="1" id="KW-0479">Metal-binding</keyword>
<dbReference type="Pfam" id="PF01363">
    <property type="entry name" value="FYVE"/>
    <property type="match status" value="1"/>
</dbReference>
<dbReference type="SMART" id="SM00184">
    <property type="entry name" value="RING"/>
    <property type="match status" value="2"/>
</dbReference>
<feature type="region of interest" description="Disordered" evidence="5">
    <location>
        <begin position="138"/>
        <end position="254"/>
    </location>
</feature>
<dbReference type="InterPro" id="IPR011011">
    <property type="entry name" value="Znf_FYVE_PHD"/>
</dbReference>
<dbReference type="SMART" id="SM00064">
    <property type="entry name" value="FYVE"/>
    <property type="match status" value="1"/>
</dbReference>
<feature type="compositionally biased region" description="Pro residues" evidence="5">
    <location>
        <begin position="356"/>
        <end position="374"/>
    </location>
</feature>
<dbReference type="PROSITE" id="PS50089">
    <property type="entry name" value="ZF_RING_2"/>
    <property type="match status" value="1"/>
</dbReference>
<dbReference type="Proteomes" id="UP000305067">
    <property type="component" value="Unassembled WGS sequence"/>
</dbReference>
<sequence>MSAGLPLLSGPPPQAPDSDACRKCNKEFNMLFNRQKQCNHCGYLYCSTCTDYNALMPREHGYDTKPVCSFCIELLTITAAGKGALKSFQMAKLKKYLAAYNIRTDRVVEKDDLVNAILEARSPNGCLRHEYEDYYRRHSVPDRTSGARPRGVFSRPTNAPPPPVDSRRTPVNNRTTFARPDLEPDPPHYASPSGPPPNSRPAPRQSHPPHTPPSSSQANSGQRPSSGSQNASPRPPPPPPQARPSPPPPPPTMEQLMEMTAEQVSSLSVSALKAVMFANHVNTGVGVLEKNDERRDRARREAEEQCERQREEARRTAHAEELRREQEEMDRVLAESLREHNEKERREDHSEARTATPPPSSPEPAASPSPPPKMTPAAQSMATQLERTGLCVICQDDEANIAIVDCGHLCLCRGCSNIVMGATRECPLCRTRIVTESRLLRIFRT</sequence>
<evidence type="ECO:0000259" key="6">
    <source>
        <dbReference type="PROSITE" id="PS50089"/>
    </source>
</evidence>
<evidence type="ECO:0008006" key="10">
    <source>
        <dbReference type="Google" id="ProtNLM"/>
    </source>
</evidence>
<dbReference type="Pfam" id="PF13920">
    <property type="entry name" value="zf-C3HC4_3"/>
    <property type="match status" value="1"/>
</dbReference>
<name>A0A5C3QQF4_9AGAR</name>
<feature type="compositionally biased region" description="Basic and acidic residues" evidence="5">
    <location>
        <begin position="289"/>
        <end position="352"/>
    </location>
</feature>
<dbReference type="InterPro" id="IPR000306">
    <property type="entry name" value="Znf_FYVE"/>
</dbReference>
<accession>A0A5C3QQF4</accession>
<evidence type="ECO:0000313" key="9">
    <source>
        <dbReference type="Proteomes" id="UP000305067"/>
    </source>
</evidence>
<dbReference type="SUPFAM" id="SSF57850">
    <property type="entry name" value="RING/U-box"/>
    <property type="match status" value="1"/>
</dbReference>
<keyword evidence="9" id="KW-1185">Reference proteome</keyword>
<evidence type="ECO:0000256" key="3">
    <source>
        <dbReference type="ARBA" id="ARBA00022833"/>
    </source>
</evidence>
<protein>
    <recommendedName>
        <fullName evidence="10">RING-type domain-containing protein</fullName>
    </recommendedName>
</protein>
<feature type="compositionally biased region" description="Pro residues" evidence="5">
    <location>
        <begin position="233"/>
        <end position="252"/>
    </location>
</feature>
<dbReference type="EMBL" id="ML178822">
    <property type="protein sequence ID" value="TFL02529.1"/>
    <property type="molecule type" value="Genomic_DNA"/>
</dbReference>
<evidence type="ECO:0000256" key="1">
    <source>
        <dbReference type="ARBA" id="ARBA00022723"/>
    </source>
</evidence>
<keyword evidence="3" id="KW-0862">Zinc</keyword>